<evidence type="ECO:0000256" key="1">
    <source>
        <dbReference type="ARBA" id="ARBA00004370"/>
    </source>
</evidence>
<reference evidence="10 11" key="1">
    <citation type="submission" date="2024-08" db="EMBL/GenBank/DDBJ databases">
        <title>Clostridium lapicellarii sp. nov., and Clostridium renhuaiense sp. nov., two species isolated from the mud in a fermentation cellar used for producing sauce-flavour Chinese liquors.</title>
        <authorList>
            <person name="Yang F."/>
            <person name="Wang H."/>
            <person name="Chen L.Q."/>
            <person name="Zhou N."/>
            <person name="Lu J.J."/>
            <person name="Pu X.X."/>
            <person name="Wan B."/>
            <person name="Wang L."/>
            <person name="Liu S.J."/>
        </authorList>
    </citation>
    <scope>NUCLEOTIDE SEQUENCE [LARGE SCALE GENOMIC DNA]</scope>
    <source>
        <strain evidence="10 11">MT-113</strain>
    </source>
</reference>
<feature type="transmembrane region" description="Helical" evidence="8">
    <location>
        <begin position="27"/>
        <end position="48"/>
    </location>
</feature>
<evidence type="ECO:0000256" key="5">
    <source>
        <dbReference type="ARBA" id="ARBA00022989"/>
    </source>
</evidence>
<evidence type="ECO:0000259" key="9">
    <source>
        <dbReference type="PROSITE" id="PS51779"/>
    </source>
</evidence>
<dbReference type="PANTHER" id="PTHR37820:SF1">
    <property type="entry name" value="CELL DIVISION PROTEIN FTSQ"/>
    <property type="match status" value="1"/>
</dbReference>
<dbReference type="PANTHER" id="PTHR37820">
    <property type="entry name" value="CELL DIVISION PROTEIN DIVIB"/>
    <property type="match status" value="1"/>
</dbReference>
<dbReference type="Gene3D" id="3.10.20.310">
    <property type="entry name" value="membrane protein fhac"/>
    <property type="match status" value="1"/>
</dbReference>
<evidence type="ECO:0000256" key="2">
    <source>
        <dbReference type="ARBA" id="ARBA00022475"/>
    </source>
</evidence>
<protein>
    <submittedName>
        <fullName evidence="10">Cell division protein FtsQ/DivIB</fullName>
    </submittedName>
</protein>
<evidence type="ECO:0000256" key="3">
    <source>
        <dbReference type="ARBA" id="ARBA00022618"/>
    </source>
</evidence>
<gene>
    <name evidence="10" type="ORF">AB8S09_01475</name>
</gene>
<dbReference type="GO" id="GO:0051301">
    <property type="term" value="P:cell division"/>
    <property type="evidence" value="ECO:0007669"/>
    <property type="project" value="UniProtKB-KW"/>
</dbReference>
<dbReference type="InterPro" id="IPR005548">
    <property type="entry name" value="Cell_div_FtsQ/DivIB_C"/>
</dbReference>
<dbReference type="EMBL" id="JBGFFE010000001">
    <property type="protein sequence ID" value="MEY8762320.1"/>
    <property type="molecule type" value="Genomic_DNA"/>
</dbReference>
<dbReference type="Pfam" id="PF03799">
    <property type="entry name" value="FtsQ_DivIB_C"/>
    <property type="match status" value="1"/>
</dbReference>
<feature type="domain" description="POTRA" evidence="9">
    <location>
        <begin position="48"/>
        <end position="116"/>
    </location>
</feature>
<evidence type="ECO:0000256" key="7">
    <source>
        <dbReference type="ARBA" id="ARBA00023306"/>
    </source>
</evidence>
<keyword evidence="6 8" id="KW-0472">Membrane</keyword>
<keyword evidence="4 8" id="KW-0812">Transmembrane</keyword>
<evidence type="ECO:0000313" key="11">
    <source>
        <dbReference type="Proteomes" id="UP001565220"/>
    </source>
</evidence>
<keyword evidence="2" id="KW-1003">Cell membrane</keyword>
<evidence type="ECO:0000313" key="10">
    <source>
        <dbReference type="EMBL" id="MEY8762320.1"/>
    </source>
</evidence>
<dbReference type="Proteomes" id="UP001565220">
    <property type="component" value="Unassembled WGS sequence"/>
</dbReference>
<proteinExistence type="predicted"/>
<dbReference type="PROSITE" id="PS51779">
    <property type="entry name" value="POTRA"/>
    <property type="match status" value="1"/>
</dbReference>
<organism evidence="10 11">
    <name type="scientific">Clostridium lapidicellarium</name>
    <dbReference type="NCBI Taxonomy" id="3240931"/>
    <lineage>
        <taxon>Bacteria</taxon>
        <taxon>Bacillati</taxon>
        <taxon>Bacillota</taxon>
        <taxon>Clostridia</taxon>
        <taxon>Eubacteriales</taxon>
        <taxon>Clostridiaceae</taxon>
        <taxon>Clostridium</taxon>
    </lineage>
</organism>
<comment type="subcellular location">
    <subcellularLocation>
        <location evidence="1">Membrane</location>
    </subcellularLocation>
</comment>
<keyword evidence="3 10" id="KW-0132">Cell division</keyword>
<dbReference type="InterPro" id="IPR050487">
    <property type="entry name" value="FtsQ_DivIB"/>
</dbReference>
<dbReference type="Pfam" id="PF08478">
    <property type="entry name" value="POTRA_1"/>
    <property type="match status" value="1"/>
</dbReference>
<comment type="caution">
    <text evidence="10">The sequence shown here is derived from an EMBL/GenBank/DDBJ whole genome shotgun (WGS) entry which is preliminary data.</text>
</comment>
<keyword evidence="5 8" id="KW-1133">Transmembrane helix</keyword>
<dbReference type="InterPro" id="IPR013685">
    <property type="entry name" value="POTRA_FtsQ_type"/>
</dbReference>
<sequence>MSDFTLNTDTDNEMIIKRRRKRRVKKALIFMLFLIALFFILCLKLPYFNIQHIEVHGNKNVVSSDIVNRSQIYAGNNIFYINLKSAKDRILSNPYIKDVVINRKLPATIDINVEERDAVFYCKNGEKYYIIDGNGILLQKIDSINNMQLAGLNGIDYTKTDIGKTISAQKDKRKLKAVSSLGNIIVNNNLPFPITYVDVSDLLDIKVYFNNMCVKLGSGENIEKKMNRALNILLQEKLNGAKGYIDVRFDGNPVYKVGG</sequence>
<dbReference type="InterPro" id="IPR034746">
    <property type="entry name" value="POTRA"/>
</dbReference>
<accession>A0ABV4DVV6</accession>
<evidence type="ECO:0000256" key="4">
    <source>
        <dbReference type="ARBA" id="ARBA00022692"/>
    </source>
</evidence>
<evidence type="ECO:0000256" key="8">
    <source>
        <dbReference type="SAM" id="Phobius"/>
    </source>
</evidence>
<keyword evidence="7" id="KW-0131">Cell cycle</keyword>
<dbReference type="RefSeq" id="WP_294181374.1">
    <property type="nucleotide sequence ID" value="NZ_JBGFFE010000001.1"/>
</dbReference>
<keyword evidence="11" id="KW-1185">Reference proteome</keyword>
<evidence type="ECO:0000256" key="6">
    <source>
        <dbReference type="ARBA" id="ARBA00023136"/>
    </source>
</evidence>
<name>A0ABV4DVV6_9CLOT</name>